<evidence type="ECO:0000313" key="7">
    <source>
        <dbReference type="Proteomes" id="UP000823641"/>
    </source>
</evidence>
<dbReference type="PANTHER" id="PTHR33607">
    <property type="entry name" value="ENDONUCLEASE-1"/>
    <property type="match status" value="1"/>
</dbReference>
<gene>
    <name evidence="6" type="ORF">IAA73_01000</name>
</gene>
<feature type="signal peptide" evidence="4">
    <location>
        <begin position="1"/>
        <end position="20"/>
    </location>
</feature>
<proteinExistence type="inferred from homology"/>
<keyword evidence="4" id="KW-0732">Signal</keyword>
<dbReference type="InterPro" id="IPR044925">
    <property type="entry name" value="His-Me_finger_sf"/>
</dbReference>
<dbReference type="InterPro" id="IPR031965">
    <property type="entry name" value="CBM26"/>
</dbReference>
<dbReference type="Pfam" id="PF16738">
    <property type="entry name" value="CBM26"/>
    <property type="match status" value="1"/>
</dbReference>
<comment type="caution">
    <text evidence="6">The sequence shown here is derived from an EMBL/GenBank/DDBJ whole genome shotgun (WGS) entry which is preliminary data.</text>
</comment>
<reference evidence="6" key="1">
    <citation type="submission" date="2020-10" db="EMBL/GenBank/DDBJ databases">
        <authorList>
            <person name="Gilroy R."/>
        </authorList>
    </citation>
    <scope>NUCLEOTIDE SEQUENCE</scope>
    <source>
        <strain evidence="6">G3-3990</strain>
    </source>
</reference>
<evidence type="ECO:0000256" key="3">
    <source>
        <dbReference type="ARBA" id="ARBA00022801"/>
    </source>
</evidence>
<dbReference type="InterPro" id="IPR026906">
    <property type="entry name" value="LRR_5"/>
</dbReference>
<evidence type="ECO:0000313" key="6">
    <source>
        <dbReference type="EMBL" id="MBO8458903.1"/>
    </source>
</evidence>
<dbReference type="EMBL" id="JADIMG010000005">
    <property type="protein sequence ID" value="MBO8458903.1"/>
    <property type="molecule type" value="Genomic_DNA"/>
</dbReference>
<keyword evidence="6" id="KW-0255">Endonuclease</keyword>
<feature type="domain" description="Starch-binding module 26" evidence="5">
    <location>
        <begin position="33"/>
        <end position="94"/>
    </location>
</feature>
<comment type="similarity">
    <text evidence="1">Belongs to the EndA/NucM nuclease family.</text>
</comment>
<dbReference type="InterPro" id="IPR007346">
    <property type="entry name" value="Endonuclease-I"/>
</dbReference>
<evidence type="ECO:0000256" key="2">
    <source>
        <dbReference type="ARBA" id="ARBA00022722"/>
    </source>
</evidence>
<dbReference type="Pfam" id="PF13306">
    <property type="entry name" value="LRR_5"/>
    <property type="match status" value="1"/>
</dbReference>
<dbReference type="Gene3D" id="3.80.10.10">
    <property type="entry name" value="Ribonuclease Inhibitor"/>
    <property type="match status" value="1"/>
</dbReference>
<evidence type="ECO:0000256" key="1">
    <source>
        <dbReference type="ARBA" id="ARBA00006429"/>
    </source>
</evidence>
<organism evidence="6 7">
    <name type="scientific">Candidatus Gallipaludibacter merdavium</name>
    <dbReference type="NCBI Taxonomy" id="2840839"/>
    <lineage>
        <taxon>Bacteria</taxon>
        <taxon>Pseudomonadati</taxon>
        <taxon>Bacteroidota</taxon>
        <taxon>Bacteroidia</taxon>
        <taxon>Bacteroidales</taxon>
        <taxon>Candidatus Gallipaludibacter</taxon>
    </lineage>
</organism>
<dbReference type="GO" id="GO:0004519">
    <property type="term" value="F:endonuclease activity"/>
    <property type="evidence" value="ECO:0007669"/>
    <property type="project" value="UniProtKB-KW"/>
</dbReference>
<dbReference type="PANTHER" id="PTHR33607:SF2">
    <property type="entry name" value="ENDONUCLEASE-1"/>
    <property type="match status" value="1"/>
</dbReference>
<name>A0A9D9HS31_9BACT</name>
<keyword evidence="2" id="KW-0540">Nuclease</keyword>
<dbReference type="Proteomes" id="UP000823641">
    <property type="component" value="Unassembled WGS sequence"/>
</dbReference>
<dbReference type="Pfam" id="PF04231">
    <property type="entry name" value="Endonuclease_1"/>
    <property type="match status" value="1"/>
</dbReference>
<protein>
    <submittedName>
        <fullName evidence="6">Endonuclease</fullName>
    </submittedName>
</protein>
<feature type="chain" id="PRO_5038736876" evidence="4">
    <location>
        <begin position="21"/>
        <end position="1656"/>
    </location>
</feature>
<sequence>MKKSMSLLVLLWLFPLFMQAAITIRLKASSCPDWTNVHLYTWNVVGSSLQYPDWPGTALAQDADGYWTYTFEEGVTSAMIIFNNASSAAQTQDVSVNASTDYKLGANLQGNIWQLLFENGGSATPYDFISEAYEGVPSFYCRMQDGTATIVSETGGSFPYYETSVPYYGEVVVPPTVNSTSWQFQNISVTAIGDYAFAFCGSELPCTPVNYSNTLINNYLGDFVAVDKEGYQNWYSTGYGATMNGYSNGSDNPNQDWLLSPIFDFTNAGTVSINFEHCINYYDGSSEDMPFYFAVLVGIDPTGNGNPDEIQWTQEEYVTYPAGNNNTFTSVTFNLPVEFCKPNVRIAFRYISTANEAARWQIRNFAAVSECSTEVKQGITKVTLPASITSIGEGAFYKCDQLQTLRIYGNTVPTLGTTTFEGCTALTAIQVDCGVKEQFLANGWDAYESLIVEVPPVVNTGSNRSDWGFVQQTVLPDCENPNVSLTAYAYEGYELLHWSDGTTTNPYVKENLTEDFNMYAYFIPASNEPITLRLKKPDVYAIDTVFIFYVYSEGNLSGTYPMVLDETGQWYTCTLREYPADIYLQAILKGMDSEVSEECYSERLPNISVSTDMEIVGIAGNTLDVTLAEAGACAEPVQDLQAVYENNETTLSWIAPADMPEYLSWGSQTVSSALGVTEPFTSMVAQRFDSDALFNYVGRYLTQVAFVPGTEDATYKIQVWWVGDSIMVDGVMMEDRTLVAEQPVDAGQIAANEWAEVTLAQPILLDYDLINQQEKELWIGYSVEVTNAEGAYPMAYDNGGGIHKDYQYSMISLNGGPWASMPQYGFSGNMLIRGKVENIDHPVPTPVPAKTKVVTTKPVRTSYTVANLSMDVSRLRLANAPTTANYPAAMPAMRISEDLGEKYYRIYRNGSLLDSCSTTFYTISECTQEYVTYAVEVVNGPCVSPKSMTYLTVDPMPLAPSIQVQDYSDSFLEESSYKLVLMLDKHYSCGVIRYDIYMNGDFYDSLEPQYTGMYINVYPGWPSEFQVKAIYDFGYGEVESDFSNTVSYVTDCRGKNPVIQRAVADGKQITLDFTLEARDYVIQRDGLPVDTIYYVYFYLQYGESDFWLSYSWVDTTLVEGQTYNYQVGALCQTSEEILWSDPVQVTIEPCAVQTNFAASSNGVYSWNGIVYTESGDYTQVFKMANGCDSVVTANLTIHPAIVLSLKAPVDPWALPSLAYFYEGVESVWGINEPQQPILEKTDGRFNWWAFVLTEPTAIAKQNAGESVQIAFRALDNLTRKIPMPESNTCYLTGNLFDQRTCENGTCWDEGYVYVVDCEEDMETYYASLLGKQESVLSEAVHDMIANPKVVSYYYGLQQAYAITDTDDDGFIIDMYSNCTGTFDNMWGESGGVETCGSFNREHALPKSWWGHNDNNVQSMYTDLMHVIPTNSEVNSARGAYPYSEVANPTTTFGNGSKVGNSTFPGYSNTAFEPADEYKGDLARIYFYMITCYNDVNFSQNTYADGSTNVFSYIGGKPVFTDFAKNLFLKWHRQDPVSDRERHRNDAVQSIQGNRNPFVDIPDLAEYIWGTKQGEMFTFGANDPTGLENAMDDIQIRVEQNRILLQMDGQADVVLYDMLGRLLQVHKDVMGVETIEVPISGVYLLKVNGMAYKVVVP</sequence>
<reference evidence="6" key="2">
    <citation type="journal article" date="2021" name="PeerJ">
        <title>Extensive microbial diversity within the chicken gut microbiome revealed by metagenomics and culture.</title>
        <authorList>
            <person name="Gilroy R."/>
            <person name="Ravi A."/>
            <person name="Getino M."/>
            <person name="Pursley I."/>
            <person name="Horton D.L."/>
            <person name="Alikhan N.F."/>
            <person name="Baker D."/>
            <person name="Gharbi K."/>
            <person name="Hall N."/>
            <person name="Watson M."/>
            <person name="Adriaenssens E.M."/>
            <person name="Foster-Nyarko E."/>
            <person name="Jarju S."/>
            <person name="Secka A."/>
            <person name="Antonio M."/>
            <person name="Oren A."/>
            <person name="Chaudhuri R.R."/>
            <person name="La Ragione R."/>
            <person name="Hildebrand F."/>
            <person name="Pallen M.J."/>
        </authorList>
    </citation>
    <scope>NUCLEOTIDE SEQUENCE</scope>
    <source>
        <strain evidence="6">G3-3990</strain>
    </source>
</reference>
<dbReference type="InterPro" id="IPR032675">
    <property type="entry name" value="LRR_dom_sf"/>
</dbReference>
<dbReference type="SUPFAM" id="SSF54060">
    <property type="entry name" value="His-Me finger endonucleases"/>
    <property type="match status" value="1"/>
</dbReference>
<dbReference type="InterPro" id="IPR013783">
    <property type="entry name" value="Ig-like_fold"/>
</dbReference>
<accession>A0A9D9HS31</accession>
<dbReference type="Gene3D" id="2.60.40.10">
    <property type="entry name" value="Immunoglobulins"/>
    <property type="match status" value="1"/>
</dbReference>
<dbReference type="GO" id="GO:0016787">
    <property type="term" value="F:hydrolase activity"/>
    <property type="evidence" value="ECO:0007669"/>
    <property type="project" value="UniProtKB-KW"/>
</dbReference>
<evidence type="ECO:0000256" key="4">
    <source>
        <dbReference type="SAM" id="SignalP"/>
    </source>
</evidence>
<evidence type="ECO:0000259" key="5">
    <source>
        <dbReference type="Pfam" id="PF16738"/>
    </source>
</evidence>
<keyword evidence="3" id="KW-0378">Hydrolase</keyword>
<dbReference type="NCBIfam" id="NF038128">
    <property type="entry name" value="choice_anch_J"/>
    <property type="match status" value="1"/>
</dbReference>